<reference evidence="2 3" key="1">
    <citation type="journal article" date="2024" name="Plant J.">
        <title>Genome sequences and population genomics reveal climatic adaptation and genomic divergence between two closely related sweetgum species.</title>
        <authorList>
            <person name="Xu W.Q."/>
            <person name="Ren C.Q."/>
            <person name="Zhang X.Y."/>
            <person name="Comes H.P."/>
            <person name="Liu X.H."/>
            <person name="Li Y.G."/>
            <person name="Kettle C.J."/>
            <person name="Jalonen R."/>
            <person name="Gaisberger H."/>
            <person name="Ma Y.Z."/>
            <person name="Qiu Y.X."/>
        </authorList>
    </citation>
    <scope>NUCLEOTIDE SEQUENCE [LARGE SCALE GENOMIC DNA]</scope>
    <source>
        <strain evidence="2">Hangzhou</strain>
    </source>
</reference>
<evidence type="ECO:0008006" key="4">
    <source>
        <dbReference type="Google" id="ProtNLM"/>
    </source>
</evidence>
<proteinExistence type="predicted"/>
<protein>
    <recommendedName>
        <fullName evidence="4">Structural maintenance of chromosomes flexible hinge domain-containing protein GMI1</fullName>
    </recommendedName>
</protein>
<evidence type="ECO:0000256" key="1">
    <source>
        <dbReference type="SAM" id="Coils"/>
    </source>
</evidence>
<sequence length="1407" mass="158389">MESRKVQQRTNKRPIGEINGEDDVDKVYKFKILLPNGTSLGMTFRDPQPEMPMQELIHAVKMEYLRILRQSGSLLKPKRDIMWDGGGLYLEENASGNKIRSRFCFKNFKPHKCHLLTLHDGSGTMSKTFQVVVNLSCYLFVLIVNIDEDRISIFDTGPGMDSSDENSLVKWYDVELLVEIYKLKMKRLDIFQLQCKLKDIYFPYIQCDEVSKTGKTMTPIEFQVNGVNLAEVEGGEVATTNLHSCNGPDFVLQLRFYLNQSNAASNSQGVGAYKEANARLKCVYFPVVEGKENIERILENLEDEGCGIAESYETFSRVSIRRLGRLLPDARWALLPFMELTKKKAQILKRIKRCCFRVKCFIETDAGFKPTTSKNDLALHHHFTAALKNFGNKPSEKEKDILIDIDRDGRRLDLLQLEKEYQDWIFKMHDWYDEEVDCGEDPPVLVVSPNKMKLAISSDVVRVHQVIRRKGTLWKSGQKIKILKGACAGCHKNNVYAILEYILLEGFQGDAGGDAQLICRPLGLPNENGCDLSVTNGNANLDIRGSFLLPISVIDSGKCLAIEAAEWDHQLERQRQKAPSSIDVLNAKYCEELEIDGALPVGAPVYAGHVPPKDIVAVVRPACFTSSSGSKNLDQKYIIKDNLDMSIEVKYKANTKDRHGDHHIYSERITPSSHKGFCGLYIFPVGSKFPNIFQKAGAYTFSFSLKESSVKKCEKRVLVKGSSKVGRWELLSDEQSPQYKIRVGACFPPFCIGCYDIYDNHIPFKYMPQVIVKLNLNGAMLAFVEKMSVNLSSNKMSLIVKDLLIESSELDTIQPSYEATLAKLASSSYRPNTADDHGYVDLSGLLKVTAGYGESVSLSVISDNKVVFKKEFQTERRLLRTASRVPEFCIAGSQLKDIVFEIVNAEGDVDETIHDGDKYGQSHTLTIKAESLDTDDSVRYIFRHGRCMVPAIPLPQKEGNFFFVATHSHHPEIHLRFKVSVGQAPKLEHDYIGSQCSDGKYLLLPDTSASKNLGNLVESFMNHEKELVRIGLRIGNCEKTLEVLNDKLAAIEQDMSEKKASLELGPSNPLDYNFQKDLMIKQIESKGDSAAAVVCNLDGQIPLTEPQILFKEDIFGLVALLGAVRTSKLSRILAEYLGEDQMLAVVCRSYAAADALEKYEQNGNVDRGHALYSLATALGKSINGRFLVMCLEDIRPYMGDFIDNDPQRKLALPSPTSPTGEIPLGFLGYAVNMIDIHHLGIMTSAGNGLRETLFYRLFGDLQVYETREHMKQARACIKHGAVSLDGGIARGDGVIYLGCCEPEICFPVITLESQIHMSPESMETLKQIEENELELRTTRAEIARVTKIYQKAMKKYKKRKDQYEKFLDQKERHEYDEFGDQREPSIKGCYLLEYRPNMENNSKISPS</sequence>
<organism evidence="2 3">
    <name type="scientific">Liquidambar formosana</name>
    <name type="common">Formosan gum</name>
    <dbReference type="NCBI Taxonomy" id="63359"/>
    <lineage>
        <taxon>Eukaryota</taxon>
        <taxon>Viridiplantae</taxon>
        <taxon>Streptophyta</taxon>
        <taxon>Embryophyta</taxon>
        <taxon>Tracheophyta</taxon>
        <taxon>Spermatophyta</taxon>
        <taxon>Magnoliopsida</taxon>
        <taxon>eudicotyledons</taxon>
        <taxon>Gunneridae</taxon>
        <taxon>Pentapetalae</taxon>
        <taxon>Saxifragales</taxon>
        <taxon>Altingiaceae</taxon>
        <taxon>Liquidambar</taxon>
    </lineage>
</organism>
<dbReference type="EMBL" id="JBBPBK010000001">
    <property type="protein sequence ID" value="KAK9292711.1"/>
    <property type="molecule type" value="Genomic_DNA"/>
</dbReference>
<keyword evidence="1" id="KW-0175">Coiled coil</keyword>
<evidence type="ECO:0000313" key="2">
    <source>
        <dbReference type="EMBL" id="KAK9292711.1"/>
    </source>
</evidence>
<accession>A0AAP0SDH0</accession>
<dbReference type="PANTHER" id="PTHR33566">
    <property type="entry name" value="EN/SPM-LIKE TRANSPOSON-RELATED"/>
    <property type="match status" value="1"/>
</dbReference>
<dbReference type="Proteomes" id="UP001415857">
    <property type="component" value="Unassembled WGS sequence"/>
</dbReference>
<gene>
    <name evidence="2" type="ORF">L1049_020690</name>
</gene>
<feature type="coiled-coil region" evidence="1">
    <location>
        <begin position="1034"/>
        <end position="1061"/>
    </location>
</feature>
<keyword evidence="3" id="KW-1185">Reference proteome</keyword>
<evidence type="ECO:0000313" key="3">
    <source>
        <dbReference type="Proteomes" id="UP001415857"/>
    </source>
</evidence>
<name>A0AAP0SDH0_LIQFO</name>
<dbReference type="PANTHER" id="PTHR33566:SF1">
    <property type="entry name" value="EN_SPM-LIKE TRANSPOSON-RELATED"/>
    <property type="match status" value="1"/>
</dbReference>
<comment type="caution">
    <text evidence="2">The sequence shown here is derived from an EMBL/GenBank/DDBJ whole genome shotgun (WGS) entry which is preliminary data.</text>
</comment>